<evidence type="ECO:0000313" key="10">
    <source>
        <dbReference type="Proteomes" id="UP001324634"/>
    </source>
</evidence>
<dbReference type="EMBL" id="CP139487">
    <property type="protein sequence ID" value="WPU64702.1"/>
    <property type="molecule type" value="Genomic_DNA"/>
</dbReference>
<name>A0AAX4HN12_9BACT</name>
<dbReference type="GO" id="GO:0044781">
    <property type="term" value="P:bacterial-type flagellum organization"/>
    <property type="evidence" value="ECO:0007669"/>
    <property type="project" value="InterPro"/>
</dbReference>
<evidence type="ECO:0000256" key="2">
    <source>
        <dbReference type="ARBA" id="ARBA00022475"/>
    </source>
</evidence>
<feature type="compositionally biased region" description="Low complexity" evidence="6">
    <location>
        <begin position="129"/>
        <end position="149"/>
    </location>
</feature>
<comment type="subcellular location">
    <subcellularLocation>
        <location evidence="1">Cell membrane</location>
    </subcellularLocation>
</comment>
<evidence type="ECO:0000313" key="9">
    <source>
        <dbReference type="EMBL" id="WPU64702.1"/>
    </source>
</evidence>
<proteinExistence type="predicted"/>
<keyword evidence="9" id="KW-0282">Flagellum</keyword>
<evidence type="ECO:0000256" key="4">
    <source>
        <dbReference type="ARBA" id="ARBA00022989"/>
    </source>
</evidence>
<reference evidence="9 10" key="1">
    <citation type="submission" date="2023-11" db="EMBL/GenBank/DDBJ databases">
        <title>Peredibacter starrii A3.12.</title>
        <authorList>
            <person name="Mitchell R.J."/>
        </authorList>
    </citation>
    <scope>NUCLEOTIDE SEQUENCE [LARGE SCALE GENOMIC DNA]</scope>
    <source>
        <strain evidence="9 10">A3.12</strain>
    </source>
</reference>
<feature type="region of interest" description="Disordered" evidence="6">
    <location>
        <begin position="129"/>
        <end position="151"/>
    </location>
</feature>
<feature type="transmembrane region" description="Helical" evidence="7">
    <location>
        <begin position="220"/>
        <end position="242"/>
    </location>
</feature>
<dbReference type="GO" id="GO:0016020">
    <property type="term" value="C:membrane"/>
    <property type="evidence" value="ECO:0007669"/>
    <property type="project" value="InterPro"/>
</dbReference>
<keyword evidence="5 7" id="KW-0472">Membrane</keyword>
<evidence type="ECO:0000256" key="1">
    <source>
        <dbReference type="ARBA" id="ARBA00004236"/>
    </source>
</evidence>
<organism evidence="9 10">
    <name type="scientific">Peredibacter starrii</name>
    <dbReference type="NCBI Taxonomy" id="28202"/>
    <lineage>
        <taxon>Bacteria</taxon>
        <taxon>Pseudomonadati</taxon>
        <taxon>Bdellovibrionota</taxon>
        <taxon>Bacteriovoracia</taxon>
        <taxon>Bacteriovoracales</taxon>
        <taxon>Bacteriovoracaceae</taxon>
        <taxon>Peredibacter</taxon>
    </lineage>
</organism>
<keyword evidence="9" id="KW-0969">Cilium</keyword>
<dbReference type="AlphaFoldDB" id="A0AAX4HN12"/>
<keyword evidence="2" id="KW-1003">Cell membrane</keyword>
<dbReference type="Pfam" id="PF04347">
    <property type="entry name" value="FliO"/>
    <property type="match status" value="1"/>
</dbReference>
<keyword evidence="8" id="KW-0732">Signal</keyword>
<dbReference type="RefSeq" id="WP_321393983.1">
    <property type="nucleotide sequence ID" value="NZ_CP139487.1"/>
</dbReference>
<feature type="chain" id="PRO_5043713424" evidence="8">
    <location>
        <begin position="21"/>
        <end position="384"/>
    </location>
</feature>
<protein>
    <submittedName>
        <fullName evidence="9">Flagellar biosynthetic protein FliO</fullName>
    </submittedName>
</protein>
<keyword evidence="4 7" id="KW-1133">Transmembrane helix</keyword>
<accession>A0AAX4HN12</accession>
<sequence length="384" mass="41324">MNRKFITLALGTMVTLGAQAGVKVTSVDLKTSGANGYVNIALDGRSNELPDVRVYGKTIEITLTQADAFSGFSKTVSGAVLSANVLNGKAIVKAVLPYNVDADGVNLGWKNKNIEVVFPRGKVEKAEPVAAKAEATRPAKTPAAPVAPAVEKKAENKVSKDQLNEDYLNKLMVESTAKAEAAKAETKKDEVNTKQAGIAREAVPAETPAPIARPADNFSFAGYAAKFTVFLAMVLGLFYGVVQLLKKGVFSRGKLGFLNNSQMIQVLSTTYVAPKRSLMVVKAHKQIFLVSNSENGIQFLSEMTDTTGLIKEGEKEVTGTNFDLNLGSIQTQEQGPVFKIKENINESTPVPEEKGIQALTAKDIVKFSDELKKKAKKLKPIEFN</sequence>
<evidence type="ECO:0000256" key="7">
    <source>
        <dbReference type="SAM" id="Phobius"/>
    </source>
</evidence>
<keyword evidence="10" id="KW-1185">Reference proteome</keyword>
<keyword evidence="9" id="KW-0966">Cell projection</keyword>
<keyword evidence="3 7" id="KW-0812">Transmembrane</keyword>
<evidence type="ECO:0000256" key="5">
    <source>
        <dbReference type="ARBA" id="ARBA00023136"/>
    </source>
</evidence>
<feature type="signal peptide" evidence="8">
    <location>
        <begin position="1"/>
        <end position="20"/>
    </location>
</feature>
<evidence type="ECO:0000256" key="6">
    <source>
        <dbReference type="SAM" id="MobiDB-lite"/>
    </source>
</evidence>
<gene>
    <name evidence="9" type="ORF">SOO65_18570</name>
</gene>
<evidence type="ECO:0000256" key="8">
    <source>
        <dbReference type="SAM" id="SignalP"/>
    </source>
</evidence>
<dbReference type="Proteomes" id="UP001324634">
    <property type="component" value="Chromosome"/>
</dbReference>
<dbReference type="InterPro" id="IPR022781">
    <property type="entry name" value="Flagellar_biosynth_FliO"/>
</dbReference>
<evidence type="ECO:0000256" key="3">
    <source>
        <dbReference type="ARBA" id="ARBA00022692"/>
    </source>
</evidence>
<dbReference type="KEGG" id="psti:SOO65_18570"/>